<dbReference type="Pfam" id="PF00320">
    <property type="entry name" value="GATA"/>
    <property type="match status" value="1"/>
</dbReference>
<feature type="region of interest" description="Disordered" evidence="7">
    <location>
        <begin position="1019"/>
        <end position="1103"/>
    </location>
</feature>
<evidence type="ECO:0000313" key="10">
    <source>
        <dbReference type="Proteomes" id="UP000092993"/>
    </source>
</evidence>
<name>A0A1C7LUG4_GRIFR</name>
<dbReference type="OrthoDB" id="515401at2759"/>
<keyword evidence="10" id="KW-1185">Reference proteome</keyword>
<evidence type="ECO:0000256" key="5">
    <source>
        <dbReference type="ARBA" id="ARBA00023242"/>
    </source>
</evidence>
<feature type="compositionally biased region" description="Polar residues" evidence="7">
    <location>
        <begin position="20"/>
        <end position="33"/>
    </location>
</feature>
<dbReference type="CDD" id="cd00202">
    <property type="entry name" value="ZnF_GATA"/>
    <property type="match status" value="1"/>
</dbReference>
<feature type="region of interest" description="Disordered" evidence="7">
    <location>
        <begin position="472"/>
        <end position="612"/>
    </location>
</feature>
<feature type="compositionally biased region" description="Polar residues" evidence="7">
    <location>
        <begin position="875"/>
        <end position="909"/>
    </location>
</feature>
<protein>
    <recommendedName>
        <fullName evidence="8">GATA-type domain-containing protein</fullName>
    </recommendedName>
</protein>
<evidence type="ECO:0000256" key="4">
    <source>
        <dbReference type="ARBA" id="ARBA00022833"/>
    </source>
</evidence>
<dbReference type="PROSITE" id="PS00344">
    <property type="entry name" value="GATA_ZN_FINGER_1"/>
    <property type="match status" value="1"/>
</dbReference>
<feature type="region of interest" description="Disordered" evidence="7">
    <location>
        <begin position="709"/>
        <end position="728"/>
    </location>
</feature>
<dbReference type="SUPFAM" id="SSF57716">
    <property type="entry name" value="Glucocorticoid receptor-like (DNA-binding domain)"/>
    <property type="match status" value="1"/>
</dbReference>
<dbReference type="FunFam" id="3.30.50.10:FF:000007">
    <property type="entry name" value="Nitrogen regulatory AreA, N-terminal"/>
    <property type="match status" value="1"/>
</dbReference>
<feature type="compositionally biased region" description="Low complexity" evidence="7">
    <location>
        <begin position="564"/>
        <end position="574"/>
    </location>
</feature>
<dbReference type="GO" id="GO:0000122">
    <property type="term" value="P:negative regulation of transcription by RNA polymerase II"/>
    <property type="evidence" value="ECO:0007669"/>
    <property type="project" value="TreeGrafter"/>
</dbReference>
<feature type="compositionally biased region" description="Low complexity" evidence="7">
    <location>
        <begin position="65"/>
        <end position="74"/>
    </location>
</feature>
<keyword evidence="5" id="KW-0539">Nucleus</keyword>
<evidence type="ECO:0000259" key="8">
    <source>
        <dbReference type="PROSITE" id="PS50114"/>
    </source>
</evidence>
<feature type="compositionally biased region" description="Polar residues" evidence="7">
    <location>
        <begin position="107"/>
        <end position="125"/>
    </location>
</feature>
<feature type="compositionally biased region" description="Basic and acidic residues" evidence="7">
    <location>
        <begin position="472"/>
        <end position="501"/>
    </location>
</feature>
<sequence length="1103" mass="116588">MSGGCHLLLARSPMELPTVSPRTFTDVNVNNRPWSPPGRPTVNTSALPHTGTSSTPLELSPPPSSISTSSHSSPWVQQLSLTNPSHPQSLPFMLQHPVPPVPHASDPSVQHGTPSSLPSNEWGNVFSSPLDPSTFQALAASGVLGPPAAGVPSSLPSRSNHSPHEFSINARVQPLNTDIPRPGMAQQSLPWSNVSSPYSSPPSSTSQRTSPIHLRAGSGGAPYNKRKSPVSGLSQSFGPVNLQSTASMPMNNSGFDGHRVQGPEFGQFKRSSLSQQIPGGPHLAGSNGRSRMSSMSSGAEGTLDGLTQGFLPPPNNLDYNSMPPSLERFSVSIPPSLWMSPASIASSSSSFSEPSYLSLNQLTSPQQPSIPEGVVEASSSPTSASFFGDQKSTAPTSVSSPPSRIFSDLFTDNLFTPTNSTMDPRSPPNFPSPIASGSPDLKSIDLASAETDPEKLAREVLWLRKFGESLKKKKEDEEKAKASGGGDDKTPQENADVKAAESARSPPSGAENGERGRTIDKGKARVQVVGFDGANQDGIDENDEVPMDWRAMSRSRSRVPMDWRPASRSRSRPPMAGVLSDSGQFKFPSNSPPKGVSTSPSIPIPGHPGRRSPVATQAGLPAVFESQVEHCVAYTGLETFSALNSPSTHPSSLPTSGLLSRMAVSNAPSPEQKTFPKHVRKTSFDHTVAREGIFNGRRADAPLAESMLRGDPPAVDLPGSLDPKDLDHFRRGSPYSSIPYMFTPLSPYDAFFDLSGAANSTTPSTLSASMSQPKGSRSPDMSFQDSLRHSLSGTYSPPMGHPNEGLSAAAVAASAAVAETYAQFNVTDGDRDFQHLLNTLYPALLDHNSFGYPVTHVDPTQILPVEHSEGPFQSFHPSPSSDGWGNGVNSSSNASPEPYNTSNASTPPSAENGASARHPPRKIASSKRVSQDSASRGAAAGPAQRKGSTPEASGVSGQHARISSEDGEQSPTVCTNCQTTNTPLWRRDPDGQPLCNACGLFFKLHGVVRPLSLKTDIIKKRNRASGTPHGSSRKGSSSLPKIATTRPRASTTSSMPSGSRVSPTNRMMGSGNSVSMKRQRRTSTTAQVQSSSTRKASEDDSAA</sequence>
<dbReference type="PANTHER" id="PTHR10071:SF281">
    <property type="entry name" value="BOX A-BINDING FACTOR-RELATED"/>
    <property type="match status" value="1"/>
</dbReference>
<dbReference type="InterPro" id="IPR013088">
    <property type="entry name" value="Znf_NHR/GATA"/>
</dbReference>
<dbReference type="Proteomes" id="UP000092993">
    <property type="component" value="Unassembled WGS sequence"/>
</dbReference>
<feature type="compositionally biased region" description="Polar residues" evidence="7">
    <location>
        <begin position="231"/>
        <end position="254"/>
    </location>
</feature>
<dbReference type="PROSITE" id="PS50114">
    <property type="entry name" value="GATA_ZN_FINGER_2"/>
    <property type="match status" value="1"/>
</dbReference>
<dbReference type="STRING" id="5627.A0A1C7LUG4"/>
<dbReference type="Gene3D" id="3.30.50.10">
    <property type="entry name" value="Erythroid Transcription Factor GATA-1, subunit A"/>
    <property type="match status" value="1"/>
</dbReference>
<accession>A0A1C7LUG4</accession>
<evidence type="ECO:0000313" key="9">
    <source>
        <dbReference type="EMBL" id="OBZ68282.1"/>
    </source>
</evidence>
<dbReference type="InterPro" id="IPR039355">
    <property type="entry name" value="Transcription_factor_GATA"/>
</dbReference>
<feature type="compositionally biased region" description="Polar residues" evidence="7">
    <location>
        <begin position="41"/>
        <end position="51"/>
    </location>
</feature>
<feature type="compositionally biased region" description="Low complexity" evidence="7">
    <location>
        <begin position="1082"/>
        <end position="1094"/>
    </location>
</feature>
<dbReference type="EMBL" id="LUGG01000022">
    <property type="protein sequence ID" value="OBZ68282.1"/>
    <property type="molecule type" value="Genomic_DNA"/>
</dbReference>
<dbReference type="PANTHER" id="PTHR10071">
    <property type="entry name" value="TRANSCRIPTION FACTOR GATA FAMILY MEMBER"/>
    <property type="match status" value="1"/>
</dbReference>
<dbReference type="GO" id="GO:0005634">
    <property type="term" value="C:nucleus"/>
    <property type="evidence" value="ECO:0007669"/>
    <property type="project" value="UniProtKB-SubCell"/>
</dbReference>
<feature type="region of interest" description="Disordered" evidence="7">
    <location>
        <begin position="362"/>
        <end position="404"/>
    </location>
</feature>
<proteinExistence type="predicted"/>
<feature type="region of interest" description="Disordered" evidence="7">
    <location>
        <begin position="867"/>
        <end position="974"/>
    </location>
</feature>
<dbReference type="OMA" id="MDWRPTS"/>
<feature type="compositionally biased region" description="Low complexity" evidence="7">
    <location>
        <begin position="188"/>
        <end position="211"/>
    </location>
</feature>
<feature type="region of interest" description="Disordered" evidence="7">
    <location>
        <begin position="17"/>
        <end position="125"/>
    </location>
</feature>
<keyword evidence="3 6" id="KW-0863">Zinc-finger</keyword>
<evidence type="ECO:0000256" key="3">
    <source>
        <dbReference type="ARBA" id="ARBA00022771"/>
    </source>
</evidence>
<dbReference type="GO" id="GO:0008270">
    <property type="term" value="F:zinc ion binding"/>
    <property type="evidence" value="ECO:0007669"/>
    <property type="project" value="UniProtKB-KW"/>
</dbReference>
<organism evidence="9 10">
    <name type="scientific">Grifola frondosa</name>
    <name type="common">Maitake</name>
    <name type="synonym">Polyporus frondosus</name>
    <dbReference type="NCBI Taxonomy" id="5627"/>
    <lineage>
        <taxon>Eukaryota</taxon>
        <taxon>Fungi</taxon>
        <taxon>Dikarya</taxon>
        <taxon>Basidiomycota</taxon>
        <taxon>Agaricomycotina</taxon>
        <taxon>Agaricomycetes</taxon>
        <taxon>Polyporales</taxon>
        <taxon>Grifolaceae</taxon>
        <taxon>Grifola</taxon>
    </lineage>
</organism>
<dbReference type="GO" id="GO:0000981">
    <property type="term" value="F:DNA-binding transcription factor activity, RNA polymerase II-specific"/>
    <property type="evidence" value="ECO:0007669"/>
    <property type="project" value="TreeGrafter"/>
</dbReference>
<evidence type="ECO:0000256" key="1">
    <source>
        <dbReference type="ARBA" id="ARBA00004123"/>
    </source>
</evidence>
<dbReference type="PRINTS" id="PR00619">
    <property type="entry name" value="GATAZNFINGER"/>
</dbReference>
<comment type="subcellular location">
    <subcellularLocation>
        <location evidence="1">Nucleus</location>
    </subcellularLocation>
</comment>
<dbReference type="AlphaFoldDB" id="A0A1C7LUG4"/>
<feature type="compositionally biased region" description="Polar residues" evidence="7">
    <location>
        <begin position="762"/>
        <end position="795"/>
    </location>
</feature>
<evidence type="ECO:0000256" key="6">
    <source>
        <dbReference type="PROSITE-ProRule" id="PRU00094"/>
    </source>
</evidence>
<reference evidence="9 10" key="1">
    <citation type="submission" date="2016-03" db="EMBL/GenBank/DDBJ databases">
        <title>Whole genome sequencing of Grifola frondosa 9006-11.</title>
        <authorList>
            <person name="Min B."/>
            <person name="Park H."/>
            <person name="Kim J.-G."/>
            <person name="Cho H."/>
            <person name="Oh Y.-L."/>
            <person name="Kong W.-S."/>
            <person name="Choi I.-G."/>
        </authorList>
    </citation>
    <scope>NUCLEOTIDE SEQUENCE [LARGE SCALE GENOMIC DNA]</scope>
    <source>
        <strain evidence="9 10">9006-11</strain>
    </source>
</reference>
<feature type="region of interest" description="Disordered" evidence="7">
    <location>
        <begin position="762"/>
        <end position="802"/>
    </location>
</feature>
<dbReference type="GO" id="GO:0000978">
    <property type="term" value="F:RNA polymerase II cis-regulatory region sequence-specific DNA binding"/>
    <property type="evidence" value="ECO:0007669"/>
    <property type="project" value="TreeGrafter"/>
</dbReference>
<feature type="region of interest" description="Disordered" evidence="7">
    <location>
        <begin position="175"/>
        <end position="300"/>
    </location>
</feature>
<comment type="caution">
    <text evidence="9">The sequence shown here is derived from an EMBL/GenBank/DDBJ whole genome shotgun (WGS) entry which is preliminary data.</text>
</comment>
<evidence type="ECO:0000256" key="2">
    <source>
        <dbReference type="ARBA" id="ARBA00022723"/>
    </source>
</evidence>
<feature type="compositionally biased region" description="Low complexity" evidence="7">
    <location>
        <begin position="285"/>
        <end position="298"/>
    </location>
</feature>
<feature type="compositionally biased region" description="Polar residues" evidence="7">
    <location>
        <begin position="1024"/>
        <end position="1039"/>
    </location>
</feature>
<dbReference type="InterPro" id="IPR000679">
    <property type="entry name" value="Znf_GATA"/>
</dbReference>
<feature type="compositionally biased region" description="Polar residues" evidence="7">
    <location>
        <begin position="1059"/>
        <end position="1076"/>
    </location>
</feature>
<keyword evidence="2" id="KW-0479">Metal-binding</keyword>
<feature type="domain" description="GATA-type" evidence="8">
    <location>
        <begin position="968"/>
        <end position="1021"/>
    </location>
</feature>
<gene>
    <name evidence="9" type="ORF">A0H81_11975</name>
</gene>
<dbReference type="SMART" id="SM00401">
    <property type="entry name" value="ZnF_GATA"/>
    <property type="match status" value="1"/>
</dbReference>
<dbReference type="GO" id="GO:0045944">
    <property type="term" value="P:positive regulation of transcription by RNA polymerase II"/>
    <property type="evidence" value="ECO:0007669"/>
    <property type="project" value="TreeGrafter"/>
</dbReference>
<keyword evidence="4" id="KW-0862">Zinc</keyword>
<feature type="region of interest" description="Disordered" evidence="7">
    <location>
        <begin position="416"/>
        <end position="441"/>
    </location>
</feature>
<feature type="compositionally biased region" description="Basic and acidic residues" evidence="7">
    <location>
        <begin position="512"/>
        <end position="523"/>
    </location>
</feature>
<feature type="compositionally biased region" description="Low complexity" evidence="7">
    <location>
        <begin position="1043"/>
        <end position="1057"/>
    </location>
</feature>
<evidence type="ECO:0000256" key="7">
    <source>
        <dbReference type="SAM" id="MobiDB-lite"/>
    </source>
</evidence>
<feature type="compositionally biased region" description="Low complexity" evidence="7">
    <location>
        <begin position="392"/>
        <end position="403"/>
    </location>
</feature>
<feature type="compositionally biased region" description="Polar residues" evidence="7">
    <location>
        <begin position="75"/>
        <end position="88"/>
    </location>
</feature>